<proteinExistence type="inferred from homology"/>
<keyword evidence="5 7" id="KW-1133">Transmembrane helix</keyword>
<evidence type="ECO:0000256" key="4">
    <source>
        <dbReference type="ARBA" id="ARBA00022692"/>
    </source>
</evidence>
<keyword evidence="4 7" id="KW-0812">Transmembrane</keyword>
<keyword evidence="3" id="KW-0597">Phosphoprotein</keyword>
<accession>A0AAV0RHL0</accession>
<dbReference type="InterPro" id="IPR036259">
    <property type="entry name" value="MFS_trans_sf"/>
</dbReference>
<comment type="similarity">
    <text evidence="2">Belongs to the major facilitator superfamily. Proton-dependent oligopeptide transporter (POT/PTR) (TC 2.A.17) family.</text>
</comment>
<feature type="transmembrane region" description="Helical" evidence="7">
    <location>
        <begin position="211"/>
        <end position="232"/>
    </location>
</feature>
<comment type="caution">
    <text evidence="8">The sequence shown here is derived from an EMBL/GenBank/DDBJ whole genome shotgun (WGS) entry which is preliminary data.</text>
</comment>
<dbReference type="GO" id="GO:0042937">
    <property type="term" value="F:tripeptide transmembrane transporter activity"/>
    <property type="evidence" value="ECO:0007669"/>
    <property type="project" value="InterPro"/>
</dbReference>
<dbReference type="InterPro" id="IPR000109">
    <property type="entry name" value="POT_fam"/>
</dbReference>
<sequence length="560" mass="61822">MAADDIVAAAPLLEDHDIVPGSVDHRGRRIRDRPSFGGWRSAAFIIVVEVAERFAYFGISSNLITYLTGPLGESTAAAAANVNTWSGTATLLPVVGAIVADSFLGRYTTIVVASLIYAVGLGLLTLSASLTSEAATKSQEVLFFTALYLVAIGQGGHKPCVQAFGADQFDEHHPKESKAKASFFNYWYCSMAIGINVALLIVVYVQDNLNWAVGFGIPCLSMVVALFTFLLGRSTYRFSSKRVEERNPFLRIGHVIARAFRSSGNHSKVSSGVTTSEGEAYLSSQSSHQFKFLNKALFIQRDSTMDEEEQLKQLCSVKDIEMTKQLLRLVPIWFSILAYAVVFAQVSTFFTKQGATLDRTIFPNFQIPPASLQFFLGTAIIVFIPLYDRVFVPIASSLTLNPTGITTLQRMGTGMFLSVVSMVVAATIEMKRLRMAKDREMGSIMSIWWLVPQYVVCGVSDVFTIVGLQEFFYEEVPKELKSLGLSFYLGVLGVGSFLSGFLVSVIDEMTVAGEEGNQGWFADDLDEGHLDYFYWLLAGISGLWFVGYLYFARSYVYREK</sequence>
<dbReference type="InterPro" id="IPR018456">
    <property type="entry name" value="PTR2_symporter_CS"/>
</dbReference>
<dbReference type="SUPFAM" id="SSF103473">
    <property type="entry name" value="MFS general substrate transporter"/>
    <property type="match status" value="1"/>
</dbReference>
<evidence type="ECO:0000256" key="1">
    <source>
        <dbReference type="ARBA" id="ARBA00004141"/>
    </source>
</evidence>
<evidence type="ECO:0000313" key="9">
    <source>
        <dbReference type="Proteomes" id="UP001154282"/>
    </source>
</evidence>
<dbReference type="Proteomes" id="UP001154282">
    <property type="component" value="Unassembled WGS sequence"/>
</dbReference>
<keyword evidence="9" id="KW-1185">Reference proteome</keyword>
<evidence type="ECO:0000256" key="2">
    <source>
        <dbReference type="ARBA" id="ARBA00005982"/>
    </source>
</evidence>
<evidence type="ECO:0000313" key="8">
    <source>
        <dbReference type="EMBL" id="CAI0556741.1"/>
    </source>
</evidence>
<evidence type="ECO:0008006" key="10">
    <source>
        <dbReference type="Google" id="ProtNLM"/>
    </source>
</evidence>
<evidence type="ECO:0000256" key="3">
    <source>
        <dbReference type="ARBA" id="ARBA00022553"/>
    </source>
</evidence>
<dbReference type="CDD" id="cd17417">
    <property type="entry name" value="MFS_NPF5"/>
    <property type="match status" value="1"/>
</dbReference>
<feature type="transmembrane region" description="Helical" evidence="7">
    <location>
        <begin position="326"/>
        <end position="350"/>
    </location>
</feature>
<dbReference type="Pfam" id="PF00854">
    <property type="entry name" value="PTR2"/>
    <property type="match status" value="1"/>
</dbReference>
<evidence type="ECO:0000256" key="7">
    <source>
        <dbReference type="SAM" id="Phobius"/>
    </source>
</evidence>
<feature type="transmembrane region" description="Helical" evidence="7">
    <location>
        <begin position="485"/>
        <end position="506"/>
    </location>
</feature>
<evidence type="ECO:0000256" key="6">
    <source>
        <dbReference type="ARBA" id="ARBA00023136"/>
    </source>
</evidence>
<name>A0AAV0RHL0_9ROSI</name>
<dbReference type="EMBL" id="CAMGYJ010000011">
    <property type="protein sequence ID" value="CAI0556741.1"/>
    <property type="molecule type" value="Genomic_DNA"/>
</dbReference>
<gene>
    <name evidence="8" type="ORF">LITE_LOCUS48077</name>
</gene>
<dbReference type="PROSITE" id="PS01022">
    <property type="entry name" value="PTR2_1"/>
    <property type="match status" value="1"/>
</dbReference>
<reference evidence="8" key="1">
    <citation type="submission" date="2022-08" db="EMBL/GenBank/DDBJ databases">
        <authorList>
            <person name="Gutierrez-Valencia J."/>
        </authorList>
    </citation>
    <scope>NUCLEOTIDE SEQUENCE</scope>
</reference>
<feature type="transmembrane region" description="Helical" evidence="7">
    <location>
        <begin position="532"/>
        <end position="551"/>
    </location>
</feature>
<dbReference type="GO" id="GO:0016020">
    <property type="term" value="C:membrane"/>
    <property type="evidence" value="ECO:0007669"/>
    <property type="project" value="UniProtKB-SubCell"/>
</dbReference>
<organism evidence="8 9">
    <name type="scientific">Linum tenue</name>
    <dbReference type="NCBI Taxonomy" id="586396"/>
    <lineage>
        <taxon>Eukaryota</taxon>
        <taxon>Viridiplantae</taxon>
        <taxon>Streptophyta</taxon>
        <taxon>Embryophyta</taxon>
        <taxon>Tracheophyta</taxon>
        <taxon>Spermatophyta</taxon>
        <taxon>Magnoliopsida</taxon>
        <taxon>eudicotyledons</taxon>
        <taxon>Gunneridae</taxon>
        <taxon>Pentapetalae</taxon>
        <taxon>rosids</taxon>
        <taxon>fabids</taxon>
        <taxon>Malpighiales</taxon>
        <taxon>Linaceae</taxon>
        <taxon>Linum</taxon>
    </lineage>
</organism>
<feature type="transmembrane region" description="Helical" evidence="7">
    <location>
        <begin position="408"/>
        <end position="428"/>
    </location>
</feature>
<dbReference type="AlphaFoldDB" id="A0AAV0RHL0"/>
<keyword evidence="6 7" id="KW-0472">Membrane</keyword>
<feature type="transmembrane region" description="Helical" evidence="7">
    <location>
        <begin position="110"/>
        <end position="130"/>
    </location>
</feature>
<evidence type="ECO:0000256" key="5">
    <source>
        <dbReference type="ARBA" id="ARBA00022989"/>
    </source>
</evidence>
<feature type="transmembrane region" description="Helical" evidence="7">
    <location>
        <begin position="370"/>
        <end position="387"/>
    </location>
</feature>
<comment type="subcellular location">
    <subcellularLocation>
        <location evidence="1">Membrane</location>
        <topology evidence="1">Multi-pass membrane protein</topology>
    </subcellularLocation>
</comment>
<feature type="transmembrane region" description="Helical" evidence="7">
    <location>
        <begin position="185"/>
        <end position="205"/>
    </location>
</feature>
<feature type="transmembrane region" description="Helical" evidence="7">
    <location>
        <begin position="448"/>
        <end position="473"/>
    </location>
</feature>
<dbReference type="PANTHER" id="PTHR11654">
    <property type="entry name" value="OLIGOPEPTIDE TRANSPORTER-RELATED"/>
    <property type="match status" value="1"/>
</dbReference>
<dbReference type="InterPro" id="IPR044739">
    <property type="entry name" value="NRT1/PTR"/>
</dbReference>
<dbReference type="Gene3D" id="1.20.1250.20">
    <property type="entry name" value="MFS general substrate transporter like domains"/>
    <property type="match status" value="1"/>
</dbReference>
<protein>
    <recommendedName>
        <fullName evidence="10">Protein NRT1/ PTR FAMILY 5.10-like</fullName>
    </recommendedName>
</protein>
<dbReference type="GO" id="GO:0071916">
    <property type="term" value="F:dipeptide transmembrane transporter activity"/>
    <property type="evidence" value="ECO:0007669"/>
    <property type="project" value="InterPro"/>
</dbReference>